<dbReference type="InterPro" id="IPR000801">
    <property type="entry name" value="Esterase-like"/>
</dbReference>
<dbReference type="GO" id="GO:0052689">
    <property type="term" value="F:carboxylic ester hydrolase activity"/>
    <property type="evidence" value="ECO:0007669"/>
    <property type="project" value="UniProtKB-KW"/>
</dbReference>
<feature type="active site" description="Charge relay system" evidence="7">
    <location>
        <position position="528"/>
    </location>
</feature>
<dbReference type="FunFam" id="3.40.50.1820:FF:000002">
    <property type="entry name" value="S-formylglutathione hydrolase"/>
    <property type="match status" value="2"/>
</dbReference>
<proteinExistence type="inferred from homology"/>
<dbReference type="NCBIfam" id="TIGR02821">
    <property type="entry name" value="fghA_ester_D"/>
    <property type="match status" value="2"/>
</dbReference>
<dbReference type="InterPro" id="IPR014186">
    <property type="entry name" value="S-formylglutathione_hydrol"/>
</dbReference>
<keyword evidence="6 8" id="KW-0378">Hydrolase</keyword>
<dbReference type="GO" id="GO:0018738">
    <property type="term" value="F:S-formylglutathione hydrolase activity"/>
    <property type="evidence" value="ECO:0007669"/>
    <property type="project" value="UniProtKB-EC"/>
</dbReference>
<keyword evidence="8" id="KW-0963">Cytoplasm</keyword>
<accession>A0AA36BXZ3</accession>
<keyword evidence="10" id="KW-1185">Reference proteome</keyword>
<dbReference type="EMBL" id="OX597840">
    <property type="protein sequence ID" value="CAI9741746.1"/>
    <property type="molecule type" value="Genomic_DNA"/>
</dbReference>
<comment type="catalytic activity">
    <reaction evidence="8">
        <text>S-formylglutathione + H2O = formate + glutathione + H(+)</text>
        <dbReference type="Rhea" id="RHEA:14961"/>
        <dbReference type="ChEBI" id="CHEBI:15377"/>
        <dbReference type="ChEBI" id="CHEBI:15378"/>
        <dbReference type="ChEBI" id="CHEBI:15740"/>
        <dbReference type="ChEBI" id="CHEBI:57688"/>
        <dbReference type="ChEBI" id="CHEBI:57925"/>
        <dbReference type="EC" id="3.1.2.12"/>
    </reaction>
</comment>
<dbReference type="GO" id="GO:0046294">
    <property type="term" value="P:formaldehyde catabolic process"/>
    <property type="evidence" value="ECO:0007669"/>
    <property type="project" value="InterPro"/>
</dbReference>
<comment type="function">
    <text evidence="1 8">Serine hydrolase involved in the detoxification of formaldehyde.</text>
</comment>
<evidence type="ECO:0000256" key="6">
    <source>
        <dbReference type="ARBA" id="ARBA00022801"/>
    </source>
</evidence>
<dbReference type="PANTHER" id="PTHR10061">
    <property type="entry name" value="S-FORMYLGLUTATHIONE HYDROLASE"/>
    <property type="match status" value="1"/>
</dbReference>
<dbReference type="AlphaFoldDB" id="A0AA36BXZ3"/>
<evidence type="ECO:0000256" key="4">
    <source>
        <dbReference type="ARBA" id="ARBA00016774"/>
    </source>
</evidence>
<evidence type="ECO:0000256" key="7">
    <source>
        <dbReference type="PIRSR" id="PIRSR614186-1"/>
    </source>
</evidence>
<feature type="active site" description="Charge relay system" evidence="7">
    <location>
        <position position="561"/>
    </location>
</feature>
<protein>
    <recommendedName>
        <fullName evidence="4 8">S-formylglutathione hydrolase</fullName>
        <ecNumber evidence="3 8">3.1.2.12</ecNumber>
    </recommendedName>
</protein>
<dbReference type="EC" id="3.1.2.12" evidence="3 8"/>
<evidence type="ECO:0000256" key="2">
    <source>
        <dbReference type="ARBA" id="ARBA00005622"/>
    </source>
</evidence>
<dbReference type="SUPFAM" id="SSF53474">
    <property type="entry name" value="alpha/beta-Hydrolases"/>
    <property type="match status" value="2"/>
</dbReference>
<gene>
    <name evidence="9" type="ORF">OCTVUL_1B015482</name>
</gene>
<dbReference type="GO" id="GO:0005829">
    <property type="term" value="C:cytosol"/>
    <property type="evidence" value="ECO:0007669"/>
    <property type="project" value="TreeGrafter"/>
</dbReference>
<evidence type="ECO:0000256" key="5">
    <source>
        <dbReference type="ARBA" id="ARBA00022487"/>
    </source>
</evidence>
<name>A0AA36BXZ3_OCTVU</name>
<dbReference type="Pfam" id="PF00756">
    <property type="entry name" value="Esterase"/>
    <property type="match status" value="2"/>
</dbReference>
<feature type="active site" description="Charge relay system" evidence="7">
    <location>
        <position position="451"/>
    </location>
</feature>
<dbReference type="InterPro" id="IPR029058">
    <property type="entry name" value="AB_hydrolase_fold"/>
</dbReference>
<evidence type="ECO:0000313" key="10">
    <source>
        <dbReference type="Proteomes" id="UP001162480"/>
    </source>
</evidence>
<comment type="similarity">
    <text evidence="2 8">Belongs to the esterase D family.</text>
</comment>
<dbReference type="PANTHER" id="PTHR10061:SF0">
    <property type="entry name" value="S-FORMYLGLUTATHIONE HYDROLASE"/>
    <property type="match status" value="1"/>
</dbReference>
<evidence type="ECO:0000256" key="8">
    <source>
        <dbReference type="RuleBase" id="RU363068"/>
    </source>
</evidence>
<organism evidence="9 10">
    <name type="scientific">Octopus vulgaris</name>
    <name type="common">Common octopus</name>
    <dbReference type="NCBI Taxonomy" id="6645"/>
    <lineage>
        <taxon>Eukaryota</taxon>
        <taxon>Metazoa</taxon>
        <taxon>Spiralia</taxon>
        <taxon>Lophotrochozoa</taxon>
        <taxon>Mollusca</taxon>
        <taxon>Cephalopoda</taxon>
        <taxon>Coleoidea</taxon>
        <taxon>Octopodiformes</taxon>
        <taxon>Octopoda</taxon>
        <taxon>Incirrata</taxon>
        <taxon>Octopodidae</taxon>
        <taxon>Octopus</taxon>
    </lineage>
</organism>
<evidence type="ECO:0000256" key="1">
    <source>
        <dbReference type="ARBA" id="ARBA00002608"/>
    </source>
</evidence>
<comment type="subcellular location">
    <subcellularLocation>
        <location evidence="8">Cytoplasm</location>
    </subcellularLocation>
</comment>
<dbReference type="Gene3D" id="3.40.50.1820">
    <property type="entry name" value="alpha/beta hydrolase"/>
    <property type="match status" value="2"/>
</dbReference>
<sequence>MFLTQLSFLSQFKSFSFGRRFLSLKVIMSNLEQVSSNKCFGGFQKVFKHSSSELKCEMKFGIYLPAKSEFGKLPVLYWLSGLTCTEQNFVTKSGFQRYAAEHNIIVVAPDTSPRGCNIEGEDDSYDFGSGAGFYVDATQPKWSTNYRMYSYIVKELPKLIESNFPVLPEKKSISGHSMGGHGALVIALKNPTGYKSVSAFAPICNPVKCNWGKKAFTGYLGEKEDDWHEYDTCSLIKKNGSPFADILIDQGLADDFLKEQLLTENLEKVTAEKNVVATVRKQEGYDHSYYFIAFLSLKVIMSNLEQVSSNKCFGGFQKVFKHSSSELKCEMKFGIYLPAKSEFGKLPVLYWLSGLTCTEQNFVTKSGFQRYAAEHNIIVVAPDTSPSKGCNIEGEDDSYDFGSGAGFYVDATQPKWSTNYRMYSYIVKELPKLIESNFPVLPEKKSISGHSMGGHGALVIALKNPTGYKSVSAFAPICNPVKCNWGKKAFTGYLGEKEDDWHEYDTCSLIKKNGSPFADILIDQGLADDFLKEQLLTENLEKVTAEKNVVATVRKQEGYDHSYYFIASFIGDHIKHHAKYLN</sequence>
<keyword evidence="5 8" id="KW-0719">Serine esterase</keyword>
<evidence type="ECO:0000313" key="9">
    <source>
        <dbReference type="EMBL" id="CAI9741746.1"/>
    </source>
</evidence>
<evidence type="ECO:0000256" key="3">
    <source>
        <dbReference type="ARBA" id="ARBA00012479"/>
    </source>
</evidence>
<reference evidence="9" key="1">
    <citation type="submission" date="2023-08" db="EMBL/GenBank/DDBJ databases">
        <authorList>
            <person name="Alioto T."/>
            <person name="Alioto T."/>
            <person name="Gomez Garrido J."/>
        </authorList>
    </citation>
    <scope>NUCLEOTIDE SEQUENCE</scope>
</reference>
<dbReference type="Proteomes" id="UP001162480">
    <property type="component" value="Chromosome 27"/>
</dbReference>